<sequence length="91" mass="9004">MATARESCLVIALCALLLTNAASEADDAASTTPSNASPAQTPASSPDSGACNAKCGKWELLCRVGCFLHGSPVANLKEAAEAPSVAASTAP</sequence>
<accession>A0AAQ3L0Z0</accession>
<protein>
    <submittedName>
        <fullName evidence="3">Uncharacterized protein</fullName>
    </submittedName>
</protein>
<evidence type="ECO:0000313" key="4">
    <source>
        <dbReference type="Proteomes" id="UP001327560"/>
    </source>
</evidence>
<feature type="compositionally biased region" description="Low complexity" evidence="1">
    <location>
        <begin position="28"/>
        <end position="48"/>
    </location>
</feature>
<dbReference type="AlphaFoldDB" id="A0AAQ3L0Z0"/>
<reference evidence="3 4" key="1">
    <citation type="submission" date="2023-10" db="EMBL/GenBank/DDBJ databases">
        <title>Chromosome-scale genome assembly provides insights into flower coloration mechanisms of Canna indica.</title>
        <authorList>
            <person name="Li C."/>
        </authorList>
    </citation>
    <scope>NUCLEOTIDE SEQUENCE [LARGE SCALE GENOMIC DNA]</scope>
    <source>
        <tissue evidence="3">Flower</tissue>
    </source>
</reference>
<dbReference type="EMBL" id="CP136897">
    <property type="protein sequence ID" value="WOL16583.1"/>
    <property type="molecule type" value="Genomic_DNA"/>
</dbReference>
<feature type="signal peptide" evidence="2">
    <location>
        <begin position="1"/>
        <end position="23"/>
    </location>
</feature>
<proteinExistence type="predicted"/>
<evidence type="ECO:0000256" key="2">
    <source>
        <dbReference type="SAM" id="SignalP"/>
    </source>
</evidence>
<keyword evidence="4" id="KW-1185">Reference proteome</keyword>
<evidence type="ECO:0000256" key="1">
    <source>
        <dbReference type="SAM" id="MobiDB-lite"/>
    </source>
</evidence>
<name>A0AAQ3L0Z0_9LILI</name>
<evidence type="ECO:0000313" key="3">
    <source>
        <dbReference type="EMBL" id="WOL16583.1"/>
    </source>
</evidence>
<keyword evidence="2" id="KW-0732">Signal</keyword>
<dbReference type="Proteomes" id="UP001327560">
    <property type="component" value="Chromosome 8"/>
</dbReference>
<feature type="region of interest" description="Disordered" evidence="1">
    <location>
        <begin position="27"/>
        <end position="50"/>
    </location>
</feature>
<gene>
    <name evidence="3" type="ORF">Cni_G25370</name>
</gene>
<organism evidence="3 4">
    <name type="scientific">Canna indica</name>
    <name type="common">Indian-shot</name>
    <dbReference type="NCBI Taxonomy" id="4628"/>
    <lineage>
        <taxon>Eukaryota</taxon>
        <taxon>Viridiplantae</taxon>
        <taxon>Streptophyta</taxon>
        <taxon>Embryophyta</taxon>
        <taxon>Tracheophyta</taxon>
        <taxon>Spermatophyta</taxon>
        <taxon>Magnoliopsida</taxon>
        <taxon>Liliopsida</taxon>
        <taxon>Zingiberales</taxon>
        <taxon>Cannaceae</taxon>
        <taxon>Canna</taxon>
    </lineage>
</organism>
<feature type="chain" id="PRO_5042976081" evidence="2">
    <location>
        <begin position="24"/>
        <end position="91"/>
    </location>
</feature>